<evidence type="ECO:0000313" key="2">
    <source>
        <dbReference type="Proteomes" id="UP000259026"/>
    </source>
</evidence>
<reference evidence="1 2" key="2">
    <citation type="submission" date="2018-09" db="EMBL/GenBank/DDBJ databases">
        <title>Giant CbK-like Caulobacter bacteriophages have genetically divergent genomes.</title>
        <authorList>
            <person name="Wilson K."/>
            <person name="Ely B."/>
        </authorList>
    </citation>
    <scope>NUCLEOTIDE SEQUENCE [LARGE SCALE GENOMIC DNA]</scope>
</reference>
<name>A0A385EDU7_9CAUD</name>
<accession>A0A385EDU7</accession>
<keyword evidence="2" id="KW-1185">Reference proteome</keyword>
<protein>
    <submittedName>
        <fullName evidence="1">Uncharacterized protein</fullName>
    </submittedName>
</protein>
<organism evidence="1 2">
    <name type="scientific">Caulobacter phage CcrPW</name>
    <dbReference type="NCBI Taxonomy" id="2283271"/>
    <lineage>
        <taxon>Viruses</taxon>
        <taxon>Duplodnaviria</taxon>
        <taxon>Heunggongvirae</taxon>
        <taxon>Uroviricota</taxon>
        <taxon>Caudoviricetes</taxon>
        <taxon>Jeanschmidtviridae</taxon>
        <taxon>Colossusvirus</taxon>
        <taxon>Colossusvirus PW</taxon>
    </lineage>
</organism>
<dbReference type="Proteomes" id="UP000259026">
    <property type="component" value="Segment"/>
</dbReference>
<proteinExistence type="predicted"/>
<dbReference type="EMBL" id="MH588545">
    <property type="protein sequence ID" value="AXQ68869.1"/>
    <property type="molecule type" value="Genomic_DNA"/>
</dbReference>
<gene>
    <name evidence="1" type="ORF">CcrPW_gp330</name>
</gene>
<sequence>MRKLIAKVSDTYNAWRDARTPRYVGRIRCPYKQYSPFTGLYHSGEDFIHFYRTPKGKRSVKVTDRQLMMQPAVQAFLHNGTLPCSAQFPQ</sequence>
<evidence type="ECO:0000313" key="1">
    <source>
        <dbReference type="EMBL" id="AXQ68869.1"/>
    </source>
</evidence>
<reference evidence="2" key="1">
    <citation type="submission" date="2018-07" db="EMBL/GenBank/DDBJ databases">
        <title>Giant CbK-like Caulobacter bacteriophages have genetically divergent genomes.</title>
        <authorList>
            <person name="Wilson K.M."/>
            <person name="Ely B."/>
        </authorList>
    </citation>
    <scope>NUCLEOTIDE SEQUENCE [LARGE SCALE GENOMIC DNA]</scope>
</reference>